<evidence type="ECO:0000256" key="3">
    <source>
        <dbReference type="ARBA" id="ARBA00021539"/>
    </source>
</evidence>
<feature type="compositionally biased region" description="Basic and acidic residues" evidence="10">
    <location>
        <begin position="245"/>
        <end position="254"/>
    </location>
</feature>
<evidence type="ECO:0000256" key="1">
    <source>
        <dbReference type="ARBA" id="ARBA00004377"/>
    </source>
</evidence>
<dbReference type="PANTHER" id="PTHR39583">
    <property type="entry name" value="TYPE II SECRETION SYSTEM PROTEIN J-RELATED"/>
    <property type="match status" value="1"/>
</dbReference>
<gene>
    <name evidence="12" type="primary">gspJ</name>
    <name evidence="12" type="ORF">NNL22_06505</name>
</gene>
<dbReference type="InterPro" id="IPR012902">
    <property type="entry name" value="N_methyl_site"/>
</dbReference>
<dbReference type="Proteomes" id="UP001164472">
    <property type="component" value="Chromosome"/>
</dbReference>
<evidence type="ECO:0000313" key="13">
    <source>
        <dbReference type="Proteomes" id="UP001164472"/>
    </source>
</evidence>
<comment type="subcellular location">
    <subcellularLocation>
        <location evidence="1">Cell inner membrane</location>
        <topology evidence="1">Single-pass membrane protein</topology>
    </subcellularLocation>
</comment>
<reference evidence="12" key="1">
    <citation type="submission" date="2022-07" db="EMBL/GenBank/DDBJ databases">
        <title>Alkalimarinus sp. nov., isolated from gut of a Alitta virens.</title>
        <authorList>
            <person name="Yang A.I."/>
            <person name="Shin N.-R."/>
        </authorList>
    </citation>
    <scope>NUCLEOTIDE SEQUENCE</scope>
    <source>
        <strain evidence="12">FA028</strain>
    </source>
</reference>
<comment type="similarity">
    <text evidence="2">Belongs to the GSP J family.</text>
</comment>
<keyword evidence="4" id="KW-1003">Cell membrane</keyword>
<dbReference type="RefSeq" id="WP_251812137.1">
    <property type="nucleotide sequence ID" value="NZ_CP101527.1"/>
</dbReference>
<evidence type="ECO:0000256" key="9">
    <source>
        <dbReference type="ARBA" id="ARBA00023136"/>
    </source>
</evidence>
<dbReference type="GO" id="GO:0015627">
    <property type="term" value="C:type II protein secretion system complex"/>
    <property type="evidence" value="ECO:0007669"/>
    <property type="project" value="InterPro"/>
</dbReference>
<evidence type="ECO:0000256" key="11">
    <source>
        <dbReference type="SAM" id="Phobius"/>
    </source>
</evidence>
<evidence type="ECO:0000256" key="10">
    <source>
        <dbReference type="SAM" id="MobiDB-lite"/>
    </source>
</evidence>
<dbReference type="Pfam" id="PF07963">
    <property type="entry name" value="N_methyl"/>
    <property type="match status" value="1"/>
</dbReference>
<dbReference type="PROSITE" id="PS00409">
    <property type="entry name" value="PROKAR_NTER_METHYL"/>
    <property type="match status" value="1"/>
</dbReference>
<protein>
    <recommendedName>
        <fullName evidence="3">Type II secretion system protein J</fullName>
    </recommendedName>
</protein>
<accession>A0A9E8HMU9</accession>
<feature type="region of interest" description="Disordered" evidence="10">
    <location>
        <begin position="212"/>
        <end position="254"/>
    </location>
</feature>
<dbReference type="GO" id="GO:0005886">
    <property type="term" value="C:plasma membrane"/>
    <property type="evidence" value="ECO:0007669"/>
    <property type="project" value="UniProtKB-SubCell"/>
</dbReference>
<dbReference type="Pfam" id="PF11612">
    <property type="entry name" value="T2SSJ"/>
    <property type="match status" value="1"/>
</dbReference>
<keyword evidence="7 11" id="KW-0812">Transmembrane</keyword>
<dbReference type="Gene3D" id="3.10.610.10">
    <property type="entry name" value="GSPII I/J protein-like"/>
    <property type="match status" value="1"/>
</dbReference>
<dbReference type="EMBL" id="CP101527">
    <property type="protein sequence ID" value="UZW76227.1"/>
    <property type="molecule type" value="Genomic_DNA"/>
</dbReference>
<dbReference type="PANTHER" id="PTHR39583:SF2">
    <property type="entry name" value="TYPE II SECRETION SYSTEM PROTEIN J"/>
    <property type="match status" value="1"/>
</dbReference>
<dbReference type="Gene3D" id="2.10.70.20">
    <property type="entry name" value="gspk-gspi-gspj complex like domains"/>
    <property type="match status" value="1"/>
</dbReference>
<name>A0A9E8HMU9_9ALTE</name>
<dbReference type="InterPro" id="IPR051621">
    <property type="entry name" value="T2SS_protein_J"/>
</dbReference>
<dbReference type="AlphaFoldDB" id="A0A9E8HMU9"/>
<evidence type="ECO:0000256" key="8">
    <source>
        <dbReference type="ARBA" id="ARBA00022989"/>
    </source>
</evidence>
<keyword evidence="9 11" id="KW-0472">Membrane</keyword>
<keyword evidence="13" id="KW-1185">Reference proteome</keyword>
<feature type="compositionally biased region" description="Low complexity" evidence="10">
    <location>
        <begin position="225"/>
        <end position="238"/>
    </location>
</feature>
<evidence type="ECO:0000256" key="6">
    <source>
        <dbReference type="ARBA" id="ARBA00022519"/>
    </source>
</evidence>
<dbReference type="NCBIfam" id="TIGR01711">
    <property type="entry name" value="gspJ"/>
    <property type="match status" value="1"/>
</dbReference>
<evidence type="ECO:0000256" key="4">
    <source>
        <dbReference type="ARBA" id="ARBA00022475"/>
    </source>
</evidence>
<feature type="compositionally biased region" description="Polar residues" evidence="10">
    <location>
        <begin position="212"/>
        <end position="224"/>
    </location>
</feature>
<evidence type="ECO:0000313" key="12">
    <source>
        <dbReference type="EMBL" id="UZW76227.1"/>
    </source>
</evidence>
<dbReference type="SUPFAM" id="SSF54523">
    <property type="entry name" value="Pili subunits"/>
    <property type="match status" value="1"/>
</dbReference>
<evidence type="ECO:0000256" key="2">
    <source>
        <dbReference type="ARBA" id="ARBA00011084"/>
    </source>
</evidence>
<keyword evidence="6" id="KW-0997">Cell inner membrane</keyword>
<proteinExistence type="inferred from homology"/>
<evidence type="ECO:0000256" key="5">
    <source>
        <dbReference type="ARBA" id="ARBA00022481"/>
    </source>
</evidence>
<dbReference type="KEGG" id="asem:NNL22_06505"/>
<dbReference type="InterPro" id="IPR045584">
    <property type="entry name" value="Pilin-like"/>
</dbReference>
<dbReference type="InterPro" id="IPR010055">
    <property type="entry name" value="T2SS_protein-GspJ"/>
</dbReference>
<keyword evidence="5" id="KW-0488">Methylation</keyword>
<feature type="transmembrane region" description="Helical" evidence="11">
    <location>
        <begin position="12"/>
        <end position="36"/>
    </location>
</feature>
<sequence>MYLVNQYNRNRGFTLLEVLIAIGITALIGLGTWQLLGGTIRAQEVTQKNSDRLEKLQKAMLILSRDVQQISHRAIRDEYGDFQPALSNRNALFVMELTRIGWRNPIGAVRSDLQRVSYELVDGELLRHYWTVLDRSQDSESVIQALLTDIDTLSLRFMNEENQWTDTWPPEQVDVDNQQLGNHLLPKALEITLVHNYFGTLTRLYDLPQFKDSSTTSSNNQSAGNQSTTQQENSNQQEAGQPATNDRDSSGNQK</sequence>
<dbReference type="NCBIfam" id="TIGR02532">
    <property type="entry name" value="IV_pilin_GFxxxE"/>
    <property type="match status" value="1"/>
</dbReference>
<organism evidence="12 13">
    <name type="scientific">Alkalimarinus sediminis</name>
    <dbReference type="NCBI Taxonomy" id="1632866"/>
    <lineage>
        <taxon>Bacteria</taxon>
        <taxon>Pseudomonadati</taxon>
        <taxon>Pseudomonadota</taxon>
        <taxon>Gammaproteobacteria</taxon>
        <taxon>Alteromonadales</taxon>
        <taxon>Alteromonadaceae</taxon>
        <taxon>Alkalimarinus</taxon>
    </lineage>
</organism>
<dbReference type="GO" id="GO:0015628">
    <property type="term" value="P:protein secretion by the type II secretion system"/>
    <property type="evidence" value="ECO:0007669"/>
    <property type="project" value="InterPro"/>
</dbReference>
<evidence type="ECO:0000256" key="7">
    <source>
        <dbReference type="ARBA" id="ARBA00022692"/>
    </source>
</evidence>
<keyword evidence="8 11" id="KW-1133">Transmembrane helix</keyword>